<keyword evidence="3" id="KW-0808">Transferase</keyword>
<sequence length="396" mass="43711">MKVVILSSLSWSLINFRGALIARMVAQGHDVLACAPDEEPEVLARLAAMGVRFRCTPMARAGTNPLHDARTLFHYLRLLRAERPDVVVAYTQKPIIYGGLAARLLGRSRYFAIMSGLGYVFSGEAQDRRWLRAAVSRLYRSGVRRAECIFVFNGDDHREMLDSGIVSSGQRVMQVPGSGIDVRHFAQAPLPDGPFTFLMVGRLMRDKGVGEYVEAARLLRRKHPDARFLLLSRPETENPTGYSAADLRQWREEGLIEILPETRDVRSFVASAHVFVLPSYYREGLPRTILEALAIGRPVITTDMPGCRDPIQPGVNGLLVPPRDAPALAAAMERLASDPALVGNMAQAARQRAVDVYDVDKVNCTLMDVMRLQGKEPVTVPPSRGVTRATLTPEGA</sequence>
<name>A0A846M146_9SPHN</name>
<dbReference type="Pfam" id="PF00534">
    <property type="entry name" value="Glycos_transf_1"/>
    <property type="match status" value="1"/>
</dbReference>
<gene>
    <name evidence="3" type="ORF">FHS54_000846</name>
</gene>
<dbReference type="RefSeq" id="WP_167302502.1">
    <property type="nucleotide sequence ID" value="NZ_JAASQR010000001.1"/>
</dbReference>
<comment type="caution">
    <text evidence="3">The sequence shown here is derived from an EMBL/GenBank/DDBJ whole genome shotgun (WGS) entry which is preliminary data.</text>
</comment>
<evidence type="ECO:0000259" key="1">
    <source>
        <dbReference type="Pfam" id="PF00534"/>
    </source>
</evidence>
<dbReference type="Proteomes" id="UP000576821">
    <property type="component" value="Unassembled WGS sequence"/>
</dbReference>
<feature type="domain" description="Glycosyltransferase subfamily 4-like N-terminal" evidence="2">
    <location>
        <begin position="19"/>
        <end position="167"/>
    </location>
</feature>
<dbReference type="InterPro" id="IPR028098">
    <property type="entry name" value="Glyco_trans_4-like_N"/>
</dbReference>
<accession>A0A846M146</accession>
<protein>
    <submittedName>
        <fullName evidence="3">Glycosyltransferase involved in cell wall biosynthesis</fullName>
    </submittedName>
</protein>
<dbReference type="InterPro" id="IPR050194">
    <property type="entry name" value="Glycosyltransferase_grp1"/>
</dbReference>
<feature type="domain" description="Glycosyl transferase family 1" evidence="1">
    <location>
        <begin position="185"/>
        <end position="352"/>
    </location>
</feature>
<dbReference type="Pfam" id="PF13579">
    <property type="entry name" value="Glyco_trans_4_4"/>
    <property type="match status" value="1"/>
</dbReference>
<organism evidence="3 4">
    <name type="scientific">Sphingobium vermicomposti</name>
    <dbReference type="NCBI Taxonomy" id="529005"/>
    <lineage>
        <taxon>Bacteria</taxon>
        <taxon>Pseudomonadati</taxon>
        <taxon>Pseudomonadota</taxon>
        <taxon>Alphaproteobacteria</taxon>
        <taxon>Sphingomonadales</taxon>
        <taxon>Sphingomonadaceae</taxon>
        <taxon>Sphingobium</taxon>
    </lineage>
</organism>
<dbReference type="PANTHER" id="PTHR45947:SF3">
    <property type="entry name" value="SULFOQUINOVOSYL TRANSFERASE SQD2"/>
    <property type="match status" value="1"/>
</dbReference>
<dbReference type="PANTHER" id="PTHR45947">
    <property type="entry name" value="SULFOQUINOVOSYL TRANSFERASE SQD2"/>
    <property type="match status" value="1"/>
</dbReference>
<evidence type="ECO:0000259" key="2">
    <source>
        <dbReference type="Pfam" id="PF13579"/>
    </source>
</evidence>
<proteinExistence type="predicted"/>
<dbReference type="CDD" id="cd03808">
    <property type="entry name" value="GT4_CapM-like"/>
    <property type="match status" value="1"/>
</dbReference>
<dbReference type="AlphaFoldDB" id="A0A846M146"/>
<evidence type="ECO:0000313" key="3">
    <source>
        <dbReference type="EMBL" id="NIJ15897.1"/>
    </source>
</evidence>
<dbReference type="GO" id="GO:0016757">
    <property type="term" value="F:glycosyltransferase activity"/>
    <property type="evidence" value="ECO:0007669"/>
    <property type="project" value="InterPro"/>
</dbReference>
<dbReference type="EMBL" id="JAASQR010000001">
    <property type="protein sequence ID" value="NIJ15897.1"/>
    <property type="molecule type" value="Genomic_DNA"/>
</dbReference>
<reference evidence="3 4" key="1">
    <citation type="submission" date="2020-03" db="EMBL/GenBank/DDBJ databases">
        <title>Genomic Encyclopedia of Type Strains, Phase IV (KMG-IV): sequencing the most valuable type-strain genomes for metagenomic binning, comparative biology and taxonomic classification.</title>
        <authorList>
            <person name="Goeker M."/>
        </authorList>
    </citation>
    <scope>NUCLEOTIDE SEQUENCE [LARGE SCALE GENOMIC DNA]</scope>
    <source>
        <strain evidence="3 4">DSM 21299</strain>
    </source>
</reference>
<keyword evidence="4" id="KW-1185">Reference proteome</keyword>
<dbReference type="Gene3D" id="3.40.50.2000">
    <property type="entry name" value="Glycogen Phosphorylase B"/>
    <property type="match status" value="2"/>
</dbReference>
<evidence type="ECO:0000313" key="4">
    <source>
        <dbReference type="Proteomes" id="UP000576821"/>
    </source>
</evidence>
<dbReference type="SUPFAM" id="SSF53756">
    <property type="entry name" value="UDP-Glycosyltransferase/glycogen phosphorylase"/>
    <property type="match status" value="1"/>
</dbReference>
<dbReference type="InterPro" id="IPR001296">
    <property type="entry name" value="Glyco_trans_1"/>
</dbReference>